<evidence type="ECO:0000256" key="8">
    <source>
        <dbReference type="ARBA" id="ARBA00048679"/>
    </source>
</evidence>
<dbReference type="PROSITE" id="PS00108">
    <property type="entry name" value="PROTEIN_KINASE_ST"/>
    <property type="match status" value="1"/>
</dbReference>
<comment type="catalytic activity">
    <reaction evidence="7">
        <text>L-threonyl-[protein] + ATP = O-phospho-L-threonyl-[protein] + ADP + H(+)</text>
        <dbReference type="Rhea" id="RHEA:46608"/>
        <dbReference type="Rhea" id="RHEA-COMP:11060"/>
        <dbReference type="Rhea" id="RHEA-COMP:11605"/>
        <dbReference type="ChEBI" id="CHEBI:15378"/>
        <dbReference type="ChEBI" id="CHEBI:30013"/>
        <dbReference type="ChEBI" id="CHEBI:30616"/>
        <dbReference type="ChEBI" id="CHEBI:61977"/>
        <dbReference type="ChEBI" id="CHEBI:456216"/>
        <dbReference type="EC" id="2.7.11.1"/>
    </reaction>
</comment>
<name>A0A8E2EU31_9PEZI</name>
<protein>
    <recommendedName>
        <fullName evidence="1">non-specific serine/threonine protein kinase</fullName>
        <ecNumber evidence="1">2.7.11.1</ecNumber>
    </recommendedName>
</protein>
<keyword evidence="4" id="KW-0547">Nucleotide-binding</keyword>
<evidence type="ECO:0000256" key="1">
    <source>
        <dbReference type="ARBA" id="ARBA00012513"/>
    </source>
</evidence>
<dbReference type="OrthoDB" id="4062651at2759"/>
<dbReference type="InterPro" id="IPR011009">
    <property type="entry name" value="Kinase-like_dom_sf"/>
</dbReference>
<feature type="domain" description="Protein kinase" evidence="9">
    <location>
        <begin position="127"/>
        <end position="413"/>
    </location>
</feature>
<dbReference type="InterPro" id="IPR008271">
    <property type="entry name" value="Ser/Thr_kinase_AS"/>
</dbReference>
<dbReference type="GO" id="GO:0004674">
    <property type="term" value="F:protein serine/threonine kinase activity"/>
    <property type="evidence" value="ECO:0007669"/>
    <property type="project" value="UniProtKB-KW"/>
</dbReference>
<feature type="non-terminal residue" evidence="10">
    <location>
        <position position="437"/>
    </location>
</feature>
<evidence type="ECO:0000256" key="3">
    <source>
        <dbReference type="ARBA" id="ARBA00022679"/>
    </source>
</evidence>
<dbReference type="InterPro" id="IPR000719">
    <property type="entry name" value="Prot_kinase_dom"/>
</dbReference>
<keyword evidence="5 10" id="KW-0418">Kinase</keyword>
<evidence type="ECO:0000313" key="11">
    <source>
        <dbReference type="Proteomes" id="UP000250140"/>
    </source>
</evidence>
<keyword evidence="11" id="KW-1185">Reference proteome</keyword>
<dbReference type="Proteomes" id="UP000250140">
    <property type="component" value="Unassembled WGS sequence"/>
</dbReference>
<dbReference type="PANTHER" id="PTHR24361">
    <property type="entry name" value="MITOGEN-ACTIVATED KINASE KINASE KINASE"/>
    <property type="match status" value="1"/>
</dbReference>
<proteinExistence type="predicted"/>
<dbReference type="EMBL" id="KV750422">
    <property type="protein sequence ID" value="OCL04836.1"/>
    <property type="molecule type" value="Genomic_DNA"/>
</dbReference>
<dbReference type="PANTHER" id="PTHR24361:SF433">
    <property type="entry name" value="PROTEIN KINASE DOMAIN-CONTAINING PROTEIN"/>
    <property type="match status" value="1"/>
</dbReference>
<evidence type="ECO:0000256" key="2">
    <source>
        <dbReference type="ARBA" id="ARBA00022527"/>
    </source>
</evidence>
<evidence type="ECO:0000256" key="5">
    <source>
        <dbReference type="ARBA" id="ARBA00022777"/>
    </source>
</evidence>
<dbReference type="InterPro" id="IPR053235">
    <property type="entry name" value="Ser_Thr_kinase"/>
</dbReference>
<keyword evidence="6" id="KW-0067">ATP-binding</keyword>
<dbReference type="EC" id="2.7.11.1" evidence="1"/>
<dbReference type="SUPFAM" id="SSF56112">
    <property type="entry name" value="Protein kinase-like (PK-like)"/>
    <property type="match status" value="1"/>
</dbReference>
<evidence type="ECO:0000256" key="7">
    <source>
        <dbReference type="ARBA" id="ARBA00047899"/>
    </source>
</evidence>
<reference evidence="10 11" key="1">
    <citation type="journal article" date="2016" name="Nat. Commun.">
        <title>Ectomycorrhizal ecology is imprinted in the genome of the dominant symbiotic fungus Cenococcum geophilum.</title>
        <authorList>
            <consortium name="DOE Joint Genome Institute"/>
            <person name="Peter M."/>
            <person name="Kohler A."/>
            <person name="Ohm R.A."/>
            <person name="Kuo A."/>
            <person name="Krutzmann J."/>
            <person name="Morin E."/>
            <person name="Arend M."/>
            <person name="Barry K.W."/>
            <person name="Binder M."/>
            <person name="Choi C."/>
            <person name="Clum A."/>
            <person name="Copeland A."/>
            <person name="Grisel N."/>
            <person name="Haridas S."/>
            <person name="Kipfer T."/>
            <person name="LaButti K."/>
            <person name="Lindquist E."/>
            <person name="Lipzen A."/>
            <person name="Maire R."/>
            <person name="Meier B."/>
            <person name="Mihaltcheva S."/>
            <person name="Molinier V."/>
            <person name="Murat C."/>
            <person name="Poggeler S."/>
            <person name="Quandt C.A."/>
            <person name="Sperisen C."/>
            <person name="Tritt A."/>
            <person name="Tisserant E."/>
            <person name="Crous P.W."/>
            <person name="Henrissat B."/>
            <person name="Nehls U."/>
            <person name="Egli S."/>
            <person name="Spatafora J.W."/>
            <person name="Grigoriev I.V."/>
            <person name="Martin F.M."/>
        </authorList>
    </citation>
    <scope>NUCLEOTIDE SEQUENCE [LARGE SCALE GENOMIC DNA]</scope>
    <source>
        <strain evidence="10 11">CBS 207.34</strain>
    </source>
</reference>
<feature type="non-terminal residue" evidence="10">
    <location>
        <position position="1"/>
    </location>
</feature>
<dbReference type="Pfam" id="PF00069">
    <property type="entry name" value="Pkinase"/>
    <property type="match status" value="1"/>
</dbReference>
<comment type="catalytic activity">
    <reaction evidence="8">
        <text>L-seryl-[protein] + ATP = O-phospho-L-seryl-[protein] + ADP + H(+)</text>
        <dbReference type="Rhea" id="RHEA:17989"/>
        <dbReference type="Rhea" id="RHEA-COMP:9863"/>
        <dbReference type="Rhea" id="RHEA-COMP:11604"/>
        <dbReference type="ChEBI" id="CHEBI:15378"/>
        <dbReference type="ChEBI" id="CHEBI:29999"/>
        <dbReference type="ChEBI" id="CHEBI:30616"/>
        <dbReference type="ChEBI" id="CHEBI:83421"/>
        <dbReference type="ChEBI" id="CHEBI:456216"/>
        <dbReference type="EC" id="2.7.11.1"/>
    </reaction>
</comment>
<sequence>ETAMLAWFPGNASNRSQLSSSEPFSETDLRSISDILRCTGKEQWSRIPRIYSVLRLIDKLPAIELFLAQGITDVWFPFNHSTIPGSLNPSATHEFLQAQRLVLSRALDLEQETGRHGHFSSHADVPFDKVEELGKGGYGYVDKVVSTVSYTVYARKLIHRGRTFKKDKQVSKDFERELGNLKKLKHIHIVKLIGSYTDPKFVGIIMLPVADYNLKEFLEIQMTDSVERAKERRSFLRTFFGCLTSTLLYLHDSCVRHKDIKPQNVLVKGHDVFLTDFGISLDWAEAGKSTSSGETVCTPRYCAPEVAQCLRRNSSSDMWSLDCVFLEIWTVLKEDSVPRLHTYLQVSHSMSSYYHLNPSGVSSWVSILSARGLSSDNAPLSWIPNLMQKDPEVRWTARTLFEEISDVNSNPETKFAFSGHCCIEDPESESAHSCASV</sequence>
<evidence type="ECO:0000256" key="6">
    <source>
        <dbReference type="ARBA" id="ARBA00022840"/>
    </source>
</evidence>
<dbReference type="Gene3D" id="3.30.200.20">
    <property type="entry name" value="Phosphorylase Kinase, domain 1"/>
    <property type="match status" value="1"/>
</dbReference>
<dbReference type="Gene3D" id="1.10.510.10">
    <property type="entry name" value="Transferase(Phosphotransferase) domain 1"/>
    <property type="match status" value="1"/>
</dbReference>
<evidence type="ECO:0000259" key="9">
    <source>
        <dbReference type="PROSITE" id="PS50011"/>
    </source>
</evidence>
<keyword evidence="3" id="KW-0808">Transferase</keyword>
<evidence type="ECO:0000313" key="10">
    <source>
        <dbReference type="EMBL" id="OCL04836.1"/>
    </source>
</evidence>
<dbReference type="AlphaFoldDB" id="A0A8E2EU31"/>
<dbReference type="SMART" id="SM00220">
    <property type="entry name" value="S_TKc"/>
    <property type="match status" value="1"/>
</dbReference>
<keyword evidence="2" id="KW-0723">Serine/threonine-protein kinase</keyword>
<dbReference type="GO" id="GO:0005524">
    <property type="term" value="F:ATP binding"/>
    <property type="evidence" value="ECO:0007669"/>
    <property type="project" value="UniProtKB-KW"/>
</dbReference>
<gene>
    <name evidence="10" type="ORF">AOQ84DRAFT_254437</name>
</gene>
<accession>A0A8E2EU31</accession>
<organism evidence="10 11">
    <name type="scientific">Glonium stellatum</name>
    <dbReference type="NCBI Taxonomy" id="574774"/>
    <lineage>
        <taxon>Eukaryota</taxon>
        <taxon>Fungi</taxon>
        <taxon>Dikarya</taxon>
        <taxon>Ascomycota</taxon>
        <taxon>Pezizomycotina</taxon>
        <taxon>Dothideomycetes</taxon>
        <taxon>Pleosporomycetidae</taxon>
        <taxon>Gloniales</taxon>
        <taxon>Gloniaceae</taxon>
        <taxon>Glonium</taxon>
    </lineage>
</organism>
<dbReference type="CDD" id="cd00180">
    <property type="entry name" value="PKc"/>
    <property type="match status" value="1"/>
</dbReference>
<dbReference type="PROSITE" id="PS50011">
    <property type="entry name" value="PROTEIN_KINASE_DOM"/>
    <property type="match status" value="1"/>
</dbReference>
<evidence type="ECO:0000256" key="4">
    <source>
        <dbReference type="ARBA" id="ARBA00022741"/>
    </source>
</evidence>
<dbReference type="GO" id="GO:0005737">
    <property type="term" value="C:cytoplasm"/>
    <property type="evidence" value="ECO:0007669"/>
    <property type="project" value="TreeGrafter"/>
</dbReference>